<gene>
    <name evidence="6" type="ORF">KP79_PYT23194</name>
</gene>
<reference evidence="6 7" key="1">
    <citation type="journal article" date="2017" name="Nat. Ecol. Evol.">
        <title>Scallop genome provides insights into evolution of bilaterian karyotype and development.</title>
        <authorList>
            <person name="Wang S."/>
            <person name="Zhang J."/>
            <person name="Jiao W."/>
            <person name="Li J."/>
            <person name="Xun X."/>
            <person name="Sun Y."/>
            <person name="Guo X."/>
            <person name="Huan P."/>
            <person name="Dong B."/>
            <person name="Zhang L."/>
            <person name="Hu X."/>
            <person name="Sun X."/>
            <person name="Wang J."/>
            <person name="Zhao C."/>
            <person name="Wang Y."/>
            <person name="Wang D."/>
            <person name="Huang X."/>
            <person name="Wang R."/>
            <person name="Lv J."/>
            <person name="Li Y."/>
            <person name="Zhang Z."/>
            <person name="Liu B."/>
            <person name="Lu W."/>
            <person name="Hui Y."/>
            <person name="Liang J."/>
            <person name="Zhou Z."/>
            <person name="Hou R."/>
            <person name="Li X."/>
            <person name="Liu Y."/>
            <person name="Li H."/>
            <person name="Ning X."/>
            <person name="Lin Y."/>
            <person name="Zhao L."/>
            <person name="Xing Q."/>
            <person name="Dou J."/>
            <person name="Li Y."/>
            <person name="Mao J."/>
            <person name="Guo H."/>
            <person name="Dou H."/>
            <person name="Li T."/>
            <person name="Mu C."/>
            <person name="Jiang W."/>
            <person name="Fu Q."/>
            <person name="Fu X."/>
            <person name="Miao Y."/>
            <person name="Liu J."/>
            <person name="Yu Q."/>
            <person name="Li R."/>
            <person name="Liao H."/>
            <person name="Li X."/>
            <person name="Kong Y."/>
            <person name="Jiang Z."/>
            <person name="Chourrout D."/>
            <person name="Li R."/>
            <person name="Bao Z."/>
        </authorList>
    </citation>
    <scope>NUCLEOTIDE SEQUENCE [LARGE SCALE GENOMIC DNA]</scope>
    <source>
        <strain evidence="6 7">PY_sf001</strain>
    </source>
</reference>
<protein>
    <submittedName>
        <fullName evidence="6">Tripartite motif-containing protein 2</fullName>
    </submittedName>
</protein>
<accession>A0A210QI74</accession>
<dbReference type="GO" id="GO:0008270">
    <property type="term" value="F:zinc ion binding"/>
    <property type="evidence" value="ECO:0007669"/>
    <property type="project" value="UniProtKB-KW"/>
</dbReference>
<keyword evidence="2 4" id="KW-0863">Zinc-finger</keyword>
<sequence>MTFFMAEDGLPPELDQHLLECPICLERFQEPKSLPCHHSFCQDCLGTYITKELSEKMASATSFPCPVCRRMTSPVNRAESMDKWAAQVPTSDVIQQHIKLQEHSSEPRYCKLCQIKGNLTNTAKS</sequence>
<dbReference type="PANTHER" id="PTHR25462:SF296">
    <property type="entry name" value="MEIOTIC P26, ISOFORM F"/>
    <property type="match status" value="1"/>
</dbReference>
<name>A0A210QI74_MIZYE</name>
<organism evidence="6 7">
    <name type="scientific">Mizuhopecten yessoensis</name>
    <name type="common">Japanese scallop</name>
    <name type="synonym">Patinopecten yessoensis</name>
    <dbReference type="NCBI Taxonomy" id="6573"/>
    <lineage>
        <taxon>Eukaryota</taxon>
        <taxon>Metazoa</taxon>
        <taxon>Spiralia</taxon>
        <taxon>Lophotrochozoa</taxon>
        <taxon>Mollusca</taxon>
        <taxon>Bivalvia</taxon>
        <taxon>Autobranchia</taxon>
        <taxon>Pteriomorphia</taxon>
        <taxon>Pectinida</taxon>
        <taxon>Pectinoidea</taxon>
        <taxon>Pectinidae</taxon>
        <taxon>Mizuhopecten</taxon>
    </lineage>
</organism>
<evidence type="ECO:0000256" key="1">
    <source>
        <dbReference type="ARBA" id="ARBA00022723"/>
    </source>
</evidence>
<dbReference type="PANTHER" id="PTHR25462">
    <property type="entry name" value="BONUS, ISOFORM C-RELATED"/>
    <property type="match status" value="1"/>
</dbReference>
<dbReference type="OrthoDB" id="10066958at2759"/>
<dbReference type="InterPro" id="IPR013083">
    <property type="entry name" value="Znf_RING/FYVE/PHD"/>
</dbReference>
<keyword evidence="3" id="KW-0862">Zinc</keyword>
<dbReference type="Proteomes" id="UP000242188">
    <property type="component" value="Unassembled WGS sequence"/>
</dbReference>
<dbReference type="PROSITE" id="PS00518">
    <property type="entry name" value="ZF_RING_1"/>
    <property type="match status" value="1"/>
</dbReference>
<evidence type="ECO:0000259" key="5">
    <source>
        <dbReference type="PROSITE" id="PS50089"/>
    </source>
</evidence>
<comment type="caution">
    <text evidence="6">The sequence shown here is derived from an EMBL/GenBank/DDBJ whole genome shotgun (WGS) entry which is preliminary data.</text>
</comment>
<keyword evidence="1" id="KW-0479">Metal-binding</keyword>
<feature type="domain" description="RING-type" evidence="5">
    <location>
        <begin position="21"/>
        <end position="69"/>
    </location>
</feature>
<dbReference type="SUPFAM" id="SSF57850">
    <property type="entry name" value="RING/U-box"/>
    <property type="match status" value="1"/>
</dbReference>
<proteinExistence type="predicted"/>
<dbReference type="InterPro" id="IPR001841">
    <property type="entry name" value="Znf_RING"/>
</dbReference>
<dbReference type="SMART" id="SM00184">
    <property type="entry name" value="RING"/>
    <property type="match status" value="1"/>
</dbReference>
<dbReference type="AlphaFoldDB" id="A0A210QI74"/>
<dbReference type="InterPro" id="IPR047153">
    <property type="entry name" value="TRIM45/56/19-like"/>
</dbReference>
<evidence type="ECO:0000313" key="6">
    <source>
        <dbReference type="EMBL" id="OWF48440.1"/>
    </source>
</evidence>
<dbReference type="EMBL" id="NEDP02003546">
    <property type="protein sequence ID" value="OWF48440.1"/>
    <property type="molecule type" value="Genomic_DNA"/>
</dbReference>
<dbReference type="Pfam" id="PF13445">
    <property type="entry name" value="zf-RING_UBOX"/>
    <property type="match status" value="1"/>
</dbReference>
<evidence type="ECO:0000256" key="2">
    <source>
        <dbReference type="ARBA" id="ARBA00022771"/>
    </source>
</evidence>
<dbReference type="InterPro" id="IPR027370">
    <property type="entry name" value="Znf-RING_euk"/>
</dbReference>
<evidence type="ECO:0000313" key="7">
    <source>
        <dbReference type="Proteomes" id="UP000242188"/>
    </source>
</evidence>
<dbReference type="PROSITE" id="PS50089">
    <property type="entry name" value="ZF_RING_2"/>
    <property type="match status" value="1"/>
</dbReference>
<dbReference type="Gene3D" id="3.30.40.10">
    <property type="entry name" value="Zinc/RING finger domain, C3HC4 (zinc finger)"/>
    <property type="match status" value="1"/>
</dbReference>
<evidence type="ECO:0000256" key="4">
    <source>
        <dbReference type="PROSITE-ProRule" id="PRU00175"/>
    </source>
</evidence>
<keyword evidence="7" id="KW-1185">Reference proteome</keyword>
<dbReference type="InterPro" id="IPR017907">
    <property type="entry name" value="Znf_RING_CS"/>
</dbReference>
<evidence type="ECO:0000256" key="3">
    <source>
        <dbReference type="ARBA" id="ARBA00022833"/>
    </source>
</evidence>